<dbReference type="EMBL" id="JAEHFX010000011">
    <property type="protein sequence ID" value="MBK0404801.1"/>
    <property type="molecule type" value="Genomic_DNA"/>
</dbReference>
<evidence type="ECO:0000256" key="1">
    <source>
        <dbReference type="SAM" id="SignalP"/>
    </source>
</evidence>
<dbReference type="Proteomes" id="UP000644147">
    <property type="component" value="Unassembled WGS sequence"/>
</dbReference>
<gene>
    <name evidence="2" type="ORF">I5M27_17550</name>
</gene>
<evidence type="ECO:0000313" key="2">
    <source>
        <dbReference type="EMBL" id="MBK0404801.1"/>
    </source>
</evidence>
<organism evidence="2 3">
    <name type="scientific">Adhaeribacter terrigena</name>
    <dbReference type="NCBI Taxonomy" id="2793070"/>
    <lineage>
        <taxon>Bacteria</taxon>
        <taxon>Pseudomonadati</taxon>
        <taxon>Bacteroidota</taxon>
        <taxon>Cytophagia</taxon>
        <taxon>Cytophagales</taxon>
        <taxon>Hymenobacteraceae</taxon>
        <taxon>Adhaeribacter</taxon>
    </lineage>
</organism>
<keyword evidence="1" id="KW-0732">Signal</keyword>
<evidence type="ECO:0000313" key="3">
    <source>
        <dbReference type="Proteomes" id="UP000644147"/>
    </source>
</evidence>
<comment type="caution">
    <text evidence="2">The sequence shown here is derived from an EMBL/GenBank/DDBJ whole genome shotgun (WGS) entry which is preliminary data.</text>
</comment>
<keyword evidence="3" id="KW-1185">Reference proteome</keyword>
<sequence>MKRIIFLSIFIIISLKLQAQEKKSWTDFDTIQIFPNKVLVHFKTFEDSTLIESTQAYLYPTIIKVPKFRLLGIFFFKTELKADSIVYHGTKTSFLSNRFYKIEEFENGLLLKGPMFFDTNGIEITEQEFLAKNNVRGPCGEIIERYFITGQKK</sequence>
<reference evidence="2 3" key="1">
    <citation type="submission" date="2020-12" db="EMBL/GenBank/DDBJ databases">
        <title>Bacterial novel species Adhaeribacter sp. BT258 isolated from soil.</title>
        <authorList>
            <person name="Jung H.-Y."/>
        </authorList>
    </citation>
    <scope>NUCLEOTIDE SEQUENCE [LARGE SCALE GENOMIC DNA]</scope>
    <source>
        <strain evidence="2 3">BT258</strain>
    </source>
</reference>
<feature type="signal peptide" evidence="1">
    <location>
        <begin position="1"/>
        <end position="19"/>
    </location>
</feature>
<feature type="chain" id="PRO_5046620354" evidence="1">
    <location>
        <begin position="20"/>
        <end position="153"/>
    </location>
</feature>
<dbReference type="RefSeq" id="WP_200507688.1">
    <property type="nucleotide sequence ID" value="NZ_JAEHFX010000011.1"/>
</dbReference>
<accession>A0ABS1C600</accession>
<proteinExistence type="predicted"/>
<protein>
    <submittedName>
        <fullName evidence="2">Uncharacterized protein</fullName>
    </submittedName>
</protein>
<name>A0ABS1C600_9BACT</name>